<dbReference type="InterPro" id="IPR008949">
    <property type="entry name" value="Isoprenoid_synthase_dom_sf"/>
</dbReference>
<proteinExistence type="predicted"/>
<dbReference type="Gene3D" id="1.10.600.10">
    <property type="entry name" value="Farnesyl Diphosphate Synthase"/>
    <property type="match status" value="1"/>
</dbReference>
<organism evidence="1 2">
    <name type="scientific">Fuscovulum ytuae</name>
    <dbReference type="NCBI Taxonomy" id="3042299"/>
    <lineage>
        <taxon>Bacteria</taxon>
        <taxon>Pseudomonadati</taxon>
        <taxon>Pseudomonadota</taxon>
        <taxon>Alphaproteobacteria</taxon>
        <taxon>Rhodobacterales</taxon>
        <taxon>Paracoccaceae</taxon>
        <taxon>Fuscovulum</taxon>
    </lineage>
</organism>
<dbReference type="Proteomes" id="UP001230978">
    <property type="component" value="Chromosome"/>
</dbReference>
<dbReference type="EMBL" id="CP124535">
    <property type="protein sequence ID" value="WGV16938.1"/>
    <property type="molecule type" value="Genomic_DNA"/>
</dbReference>
<gene>
    <name evidence="1" type="ORF">QF092_03775</name>
</gene>
<dbReference type="RefSeq" id="WP_281467783.1">
    <property type="nucleotide sequence ID" value="NZ_CP124535.1"/>
</dbReference>
<dbReference type="SUPFAM" id="SSF48576">
    <property type="entry name" value="Terpenoid synthases"/>
    <property type="match status" value="1"/>
</dbReference>
<sequence length="263" mass="27768">MEGVTASAIGACAALVERGDPDRYAAVMAAPVAARGRLFVLYAFNLEVARAPWVTQEPMIAEMRLQWWRDMVAEAAAGAPARAHEVAGPLAALIREAGLPVAVLDRLVEARRWDVYREPFEDQAALVAYLEDTGAGLMWLAGCALGAGAADEACLRAAGWAAGLAGFLRAVPELEARGRVPLVDGRAEAVAALARQGLDRMAGARAGLRRMGAARVATIAAWQAEAILRIAAKDPGRVAAGALQPSEFARRWGLLRAGLRGRI</sequence>
<evidence type="ECO:0000313" key="2">
    <source>
        <dbReference type="Proteomes" id="UP001230978"/>
    </source>
</evidence>
<dbReference type="Pfam" id="PF00494">
    <property type="entry name" value="SQS_PSY"/>
    <property type="match status" value="1"/>
</dbReference>
<dbReference type="InterPro" id="IPR002060">
    <property type="entry name" value="Squ/phyt_synthse"/>
</dbReference>
<keyword evidence="2" id="KW-1185">Reference proteome</keyword>
<protein>
    <submittedName>
        <fullName evidence="1">Squalene/phytoene synthase family protein</fullName>
    </submittedName>
</protein>
<name>A0ABY8Q8E0_9RHOB</name>
<reference evidence="1 2" key="1">
    <citation type="submission" date="2023-04" db="EMBL/GenBank/DDBJ databases">
        <title>YMD61, complete Genome.</title>
        <authorList>
            <person name="Zhang J."/>
        </authorList>
    </citation>
    <scope>NUCLEOTIDE SEQUENCE [LARGE SCALE GENOMIC DNA]</scope>
    <source>
        <strain evidence="1 2">YMD61</strain>
    </source>
</reference>
<evidence type="ECO:0000313" key="1">
    <source>
        <dbReference type="EMBL" id="WGV16938.1"/>
    </source>
</evidence>
<accession>A0ABY8Q8E0</accession>